<name>A0A183BGM0_9TREM</name>
<dbReference type="WBParaSite" id="ECPE_0001840501-mRNA-1">
    <property type="protein sequence ID" value="ECPE_0001840501-mRNA-1"/>
    <property type="gene ID" value="ECPE_0001840501"/>
</dbReference>
<organism evidence="1">
    <name type="scientific">Echinostoma caproni</name>
    <dbReference type="NCBI Taxonomy" id="27848"/>
    <lineage>
        <taxon>Eukaryota</taxon>
        <taxon>Metazoa</taxon>
        <taxon>Spiralia</taxon>
        <taxon>Lophotrochozoa</taxon>
        <taxon>Platyhelminthes</taxon>
        <taxon>Trematoda</taxon>
        <taxon>Digenea</taxon>
        <taxon>Plagiorchiida</taxon>
        <taxon>Echinostomata</taxon>
        <taxon>Echinostomatoidea</taxon>
        <taxon>Echinostomatidae</taxon>
        <taxon>Echinostoma</taxon>
    </lineage>
</organism>
<dbReference type="AlphaFoldDB" id="A0A183BGM0"/>
<sequence>LTQLPSNPVYGFLQFKTPDDNGQTKRECDRKSIDDDAASAFNSGGPEIAPGDNMPATLFNSPDTCCDLLQVLQKPHSDQNYSLDTQTALVTILVGSRDAVPEDTIVPRELLTVLQKAGVRIELMRDFVQRWRKSRRSSHPTGHYDDAPG</sequence>
<protein>
    <submittedName>
        <fullName evidence="1">Ras-associating domain-containing protein</fullName>
    </submittedName>
</protein>
<proteinExistence type="predicted"/>
<evidence type="ECO:0000313" key="1">
    <source>
        <dbReference type="WBParaSite" id="ECPE_0001840501-mRNA-1"/>
    </source>
</evidence>
<reference evidence="1" key="1">
    <citation type="submission" date="2016-06" db="UniProtKB">
        <authorList>
            <consortium name="WormBaseParasite"/>
        </authorList>
    </citation>
    <scope>IDENTIFICATION</scope>
</reference>
<accession>A0A183BGM0</accession>